<protein>
    <submittedName>
        <fullName evidence="2">Uncharacterized protein</fullName>
    </submittedName>
</protein>
<dbReference type="EMBL" id="FLQU01000331">
    <property type="protein sequence ID" value="SBS84014.1"/>
    <property type="molecule type" value="Genomic_DNA"/>
</dbReference>
<evidence type="ECO:0000313" key="5">
    <source>
        <dbReference type="Proteomes" id="UP000078560"/>
    </source>
</evidence>
<organism evidence="2 5">
    <name type="scientific">Plasmodium ovale curtisi</name>
    <dbReference type="NCBI Taxonomy" id="864141"/>
    <lineage>
        <taxon>Eukaryota</taxon>
        <taxon>Sar</taxon>
        <taxon>Alveolata</taxon>
        <taxon>Apicomplexa</taxon>
        <taxon>Aconoidasida</taxon>
        <taxon>Haemosporida</taxon>
        <taxon>Plasmodiidae</taxon>
        <taxon>Plasmodium</taxon>
        <taxon>Plasmodium (Plasmodium)</taxon>
    </lineage>
</organism>
<dbReference type="AlphaFoldDB" id="A0A1A8VTZ6"/>
<reference evidence="2" key="1">
    <citation type="submission" date="2016-05" db="EMBL/GenBank/DDBJ databases">
        <authorList>
            <person name="Lavstsen T."/>
            <person name="Jespersen J.S."/>
        </authorList>
    </citation>
    <scope>NUCLEOTIDE SEQUENCE [LARGE SCALE GENOMIC DNA]</scope>
</reference>
<dbReference type="EMBL" id="FLQV01000404">
    <property type="protein sequence ID" value="SBS92081.1"/>
    <property type="molecule type" value="Genomic_DNA"/>
</dbReference>
<dbReference type="Proteomes" id="UP000078560">
    <property type="component" value="Unassembled WGS sequence"/>
</dbReference>
<evidence type="ECO:0000313" key="4">
    <source>
        <dbReference type="Proteomes" id="UP000078546"/>
    </source>
</evidence>
<evidence type="ECO:0000313" key="3">
    <source>
        <dbReference type="EMBL" id="SBS92081.1"/>
    </source>
</evidence>
<name>A0A1A8VTZ6_PLAOA</name>
<accession>A0A1A8VTZ6</accession>
<gene>
    <name evidence="3" type="ORF">POVCU1_021870</name>
    <name evidence="2" type="ORF">POVCU2_0023990</name>
</gene>
<proteinExistence type="predicted"/>
<keyword evidence="1" id="KW-0175">Coiled coil</keyword>
<dbReference type="Proteomes" id="UP000078546">
    <property type="component" value="Unassembled WGS sequence"/>
</dbReference>
<evidence type="ECO:0000256" key="1">
    <source>
        <dbReference type="SAM" id="Coils"/>
    </source>
</evidence>
<feature type="coiled-coil region" evidence="1">
    <location>
        <begin position="40"/>
        <end position="70"/>
    </location>
</feature>
<evidence type="ECO:0000313" key="2">
    <source>
        <dbReference type="EMBL" id="SBS84014.1"/>
    </source>
</evidence>
<sequence>MDNIDNDIKERNYITDKNRVENANKYIYAKFPTFDTHKKVKKYNNKISELTLENEKLKRYKNDLEKKIIEEGGNFEINFKKYEIAISSALRIGYACSYLCNILNKIIDKSKKNIFRELARRRDNFKNSLIKSYISKNSFGKLFINSMVMKIDDMYEKNRNFVIMIFVRKIKRKIRSILYLFMKKVFKLAIRKVNSCSSILLSDSTNYHHHHLFPFNRSNLSHVDWKKKVLGFEKLLNALRNKLYIIFKCCFLKLLIDEVDDVEAKGKRDINYSMKDNSKWGTAVNDYGDCSDRSLVSEATGRKWKQNKPIDVGKLINMRITGNGEKEEIRKKGKGNYDSSGSGAYTKGVNVNGEVHFEKKEAQFEESENGFLCKKKNYRNNLQEESFNMQNDNSSTSSYLPHPNEVYNYLYYRELSKLKKKIPENFVGCEKYSDVEEFLNYMEENGEVYCLRGGGTLNNVGGGYGDIPSKSEKTEENNNVILSNNYTQIPKEGRGGGVVSPFSSSRTKLFKTSRLNFVDKEKMYEERFINMLLSYENNKDSEVLERKKGFSSILEEYSKYIKWRESVPSGESVESVESVQTGDSMNSAQIAHNSPELKKTNFYQQDEQLHPYECAENMLDNLEGGKKVGYIEKVNNVHHSAKEKENSQHLTEMKREGYHINVVNRLPSKVNYGMMKGKKEGENDMGNCEYEMESYANGENTKAKMSFYSIENEFRSMISQMSSNYNESGRQSISVEKENLYGNEIENIKRGMSKIKGKNFLCLIGEGPPNVLELNSDGEYHFINDSENGENCKNTMNKLLCTIRK</sequence>
<reference evidence="4 5" key="2">
    <citation type="submission" date="2016-05" db="EMBL/GenBank/DDBJ databases">
        <authorList>
            <person name="Naeem Raeece"/>
        </authorList>
    </citation>
    <scope>NUCLEOTIDE SEQUENCE [LARGE SCALE GENOMIC DNA]</scope>
</reference>